<keyword evidence="2" id="KW-1133">Transmembrane helix</keyword>
<sequence length="62" mass="7084">MGKIISFYLINMVAALGIILGVVGIVLMLIRRVTQPRKELQEKVDHLEREVSVLQLELRKDP</sequence>
<keyword evidence="2" id="KW-0472">Membrane</keyword>
<keyword evidence="4" id="KW-1185">Reference proteome</keyword>
<feature type="coiled-coil region" evidence="1">
    <location>
        <begin position="30"/>
        <end position="57"/>
    </location>
</feature>
<gene>
    <name evidence="3" type="ORF">QNI29_07995</name>
</gene>
<evidence type="ECO:0000313" key="4">
    <source>
        <dbReference type="Proteomes" id="UP001236652"/>
    </source>
</evidence>
<feature type="transmembrane region" description="Helical" evidence="2">
    <location>
        <begin position="6"/>
        <end position="30"/>
    </location>
</feature>
<reference evidence="3 4" key="1">
    <citation type="submission" date="2023-05" db="EMBL/GenBank/DDBJ databases">
        <title>Comparative genomics reveals the evidence of polycyclic aromatic hydrocarbons degradation in moderately halophilic genus Pontibacillus.</title>
        <authorList>
            <person name="Yang H."/>
            <person name="Qian Z."/>
        </authorList>
    </citation>
    <scope>NUCLEOTIDE SEQUENCE [LARGE SCALE GENOMIC DNA]</scope>
    <source>
        <strain evidence="4">HN14</strain>
    </source>
</reference>
<dbReference type="Proteomes" id="UP001236652">
    <property type="component" value="Chromosome"/>
</dbReference>
<keyword evidence="2" id="KW-0812">Transmembrane</keyword>
<name>A0ABY8V1R6_9BACI</name>
<organism evidence="3 4">
    <name type="scientific">Pontibacillus chungwhensis</name>
    <dbReference type="NCBI Taxonomy" id="265426"/>
    <lineage>
        <taxon>Bacteria</taxon>
        <taxon>Bacillati</taxon>
        <taxon>Bacillota</taxon>
        <taxon>Bacilli</taxon>
        <taxon>Bacillales</taxon>
        <taxon>Bacillaceae</taxon>
        <taxon>Pontibacillus</taxon>
    </lineage>
</organism>
<evidence type="ECO:0000256" key="2">
    <source>
        <dbReference type="SAM" id="Phobius"/>
    </source>
</evidence>
<evidence type="ECO:0000313" key="3">
    <source>
        <dbReference type="EMBL" id="WIF99588.1"/>
    </source>
</evidence>
<dbReference type="RefSeq" id="WP_231415895.1">
    <property type="nucleotide sequence ID" value="NZ_CP126446.1"/>
</dbReference>
<proteinExistence type="predicted"/>
<accession>A0ABY8V1R6</accession>
<dbReference type="EMBL" id="CP126446">
    <property type="protein sequence ID" value="WIF99588.1"/>
    <property type="molecule type" value="Genomic_DNA"/>
</dbReference>
<evidence type="ECO:0008006" key="5">
    <source>
        <dbReference type="Google" id="ProtNLM"/>
    </source>
</evidence>
<protein>
    <recommendedName>
        <fullName evidence="5">DUF4083 domain-containing protein</fullName>
    </recommendedName>
</protein>
<evidence type="ECO:0000256" key="1">
    <source>
        <dbReference type="SAM" id="Coils"/>
    </source>
</evidence>
<keyword evidence="1" id="KW-0175">Coiled coil</keyword>